<dbReference type="CDD" id="cd02966">
    <property type="entry name" value="TlpA_like_family"/>
    <property type="match status" value="1"/>
</dbReference>
<sequence>MKSCTIILCFLVTAFLYACEPDGNRLGKPVSGTSEAASGFNNWWKYHGRNIRFYEDFTPFDTHSNVIPLDSFMAQYATGQYILLKYVGKNAEAQYKLQRLEPNADETIRNTLKSVAYSDFQDYQQLGKALPDFNFTDINGNRYTAQNTKGKLVILKCWFIGCKPCVAEMPELNKLVASKSNRNDMLFLSLAFDSESELKSFLARRKFDYKVIGNQKTYLNQKLNIRGYPTHMVINKEGLVERICNSAPALRTILADKKYQ</sequence>
<dbReference type="GO" id="GO:0016209">
    <property type="term" value="F:antioxidant activity"/>
    <property type="evidence" value="ECO:0007669"/>
    <property type="project" value="InterPro"/>
</dbReference>
<keyword evidence="4" id="KW-1185">Reference proteome</keyword>
<proteinExistence type="predicted"/>
<organism evidence="3 4">
    <name type="scientific">Dyadobacter sediminis</name>
    <dbReference type="NCBI Taxonomy" id="1493691"/>
    <lineage>
        <taxon>Bacteria</taxon>
        <taxon>Pseudomonadati</taxon>
        <taxon>Bacteroidota</taxon>
        <taxon>Cytophagia</taxon>
        <taxon>Cytophagales</taxon>
        <taxon>Spirosomataceae</taxon>
        <taxon>Dyadobacter</taxon>
    </lineage>
</organism>
<gene>
    <name evidence="3" type="ORF">FEM55_04470</name>
</gene>
<dbReference type="Pfam" id="PF00578">
    <property type="entry name" value="AhpC-TSA"/>
    <property type="match status" value="1"/>
</dbReference>
<dbReference type="InterPro" id="IPR050553">
    <property type="entry name" value="Thioredoxin_ResA/DsbE_sf"/>
</dbReference>
<dbReference type="EMBL" id="VCEI01000011">
    <property type="protein sequence ID" value="TLU96395.1"/>
    <property type="molecule type" value="Genomic_DNA"/>
</dbReference>
<dbReference type="PROSITE" id="PS51257">
    <property type="entry name" value="PROKAR_LIPOPROTEIN"/>
    <property type="match status" value="1"/>
</dbReference>
<feature type="chain" id="PRO_5024325069" evidence="1">
    <location>
        <begin position="19"/>
        <end position="260"/>
    </location>
</feature>
<dbReference type="SUPFAM" id="SSF52833">
    <property type="entry name" value="Thioredoxin-like"/>
    <property type="match status" value="1"/>
</dbReference>
<feature type="signal peptide" evidence="1">
    <location>
        <begin position="1"/>
        <end position="18"/>
    </location>
</feature>
<evidence type="ECO:0000313" key="4">
    <source>
        <dbReference type="Proteomes" id="UP000309788"/>
    </source>
</evidence>
<comment type="caution">
    <text evidence="3">The sequence shown here is derived from an EMBL/GenBank/DDBJ whole genome shotgun (WGS) entry which is preliminary data.</text>
</comment>
<feature type="domain" description="Thioredoxin" evidence="2">
    <location>
        <begin position="124"/>
        <end position="259"/>
    </location>
</feature>
<protein>
    <submittedName>
        <fullName evidence="3">TlpA family protein disulfide reductase</fullName>
    </submittedName>
</protein>
<dbReference type="PROSITE" id="PS51352">
    <property type="entry name" value="THIOREDOXIN_2"/>
    <property type="match status" value="1"/>
</dbReference>
<reference evidence="3 4" key="1">
    <citation type="submission" date="2019-05" db="EMBL/GenBank/DDBJ databases">
        <authorList>
            <person name="Qu J.-H."/>
        </authorList>
    </citation>
    <scope>NUCLEOTIDE SEQUENCE [LARGE SCALE GENOMIC DNA]</scope>
    <source>
        <strain evidence="3 4">Z12</strain>
    </source>
</reference>
<dbReference type="RefSeq" id="WP_138280089.1">
    <property type="nucleotide sequence ID" value="NZ_BMGE01000001.1"/>
</dbReference>
<accession>A0A5R9KJL6</accession>
<dbReference type="OrthoDB" id="9815205at2"/>
<name>A0A5R9KJL6_9BACT</name>
<dbReference type="PANTHER" id="PTHR42852:SF13">
    <property type="entry name" value="PROTEIN DIPZ"/>
    <property type="match status" value="1"/>
</dbReference>
<evidence type="ECO:0000313" key="3">
    <source>
        <dbReference type="EMBL" id="TLU96395.1"/>
    </source>
</evidence>
<evidence type="ECO:0000259" key="2">
    <source>
        <dbReference type="PROSITE" id="PS51352"/>
    </source>
</evidence>
<dbReference type="GO" id="GO:0016491">
    <property type="term" value="F:oxidoreductase activity"/>
    <property type="evidence" value="ECO:0007669"/>
    <property type="project" value="InterPro"/>
</dbReference>
<dbReference type="InterPro" id="IPR036249">
    <property type="entry name" value="Thioredoxin-like_sf"/>
</dbReference>
<dbReference type="InterPro" id="IPR013766">
    <property type="entry name" value="Thioredoxin_domain"/>
</dbReference>
<keyword evidence="1" id="KW-0732">Signal</keyword>
<dbReference type="InterPro" id="IPR000866">
    <property type="entry name" value="AhpC/TSA"/>
</dbReference>
<dbReference type="AlphaFoldDB" id="A0A5R9KJL6"/>
<dbReference type="Proteomes" id="UP000309788">
    <property type="component" value="Unassembled WGS sequence"/>
</dbReference>
<dbReference type="Gene3D" id="3.40.30.10">
    <property type="entry name" value="Glutaredoxin"/>
    <property type="match status" value="1"/>
</dbReference>
<evidence type="ECO:0000256" key="1">
    <source>
        <dbReference type="SAM" id="SignalP"/>
    </source>
</evidence>
<dbReference type="PANTHER" id="PTHR42852">
    <property type="entry name" value="THIOL:DISULFIDE INTERCHANGE PROTEIN DSBE"/>
    <property type="match status" value="1"/>
</dbReference>